<name>A0ABR0YP39_HUSHU</name>
<keyword evidence="10" id="KW-0865">Zymogen</keyword>
<dbReference type="CDD" id="cd01100">
    <property type="entry name" value="APPLE_Factor_XI_like"/>
    <property type="match status" value="3"/>
</dbReference>
<keyword evidence="7 13" id="KW-0378">Hydrolase</keyword>
<keyword evidence="12" id="KW-0325">Glycoprotein</keyword>
<sequence>MSRADISPQHESVTPVEARTGVVHAAVIPLIIQNDRSTEIYGTLSECSAVERETECRMKTPLLLLCIASLWAASVQITEGCVRDLQVGTDFPGDDVANVFAPDAEYCQLICTQHHLCQFFTFLTKDWRSDNRVFYCYLKHTTSGKPSSTRSLAAVVSGYSLKSCEEASSTCSPRVFRGVDFPGVDYKFLYTDSHSDCQTACTTDPDCQFFTYLTDTFDNPEYRCVQKCHLKYTKNVPSPPTIKNLQNVVSGFSQRGCSAKASSTRCSSKILEGTEFPGNDIIGHPAPSAEFCRLLCTFDPRCTFFSFFSKKFECWLKHSDGGRVGKSSSAVFSGNSLRFCGTRNACTETVYENLDFPGYDRRYLLLDDPETCQEACTADPECQFYTYCRSSFFDPQHQRRCYLKQEVKTPVPPKIIILRSAVSGFHQRDCEERCADELPAECGKVSLLRSRVIGGQAAAATRWPWQVSLHRNKGTAWFSHDCGGSILNPRWVVTAAHCFTGNSNPALWKVYAGILKQSQLNTPPYELEKIIMHPDFVDVITGNDIALVKLKRPILYNDRQGPICLPDSETAWDDQCWVSGWGKVSKLQYADQLQEAPMPLMRLEDCRALYSDYTILNSMLCAGRPEGGIDACEGDSGGPLMCQSKDSWYLKGITSWGEGCALPNKPGVYTNVINYIPWIKSSIAQCA</sequence>
<dbReference type="Pfam" id="PF00024">
    <property type="entry name" value="PAN_1"/>
    <property type="match status" value="2"/>
</dbReference>
<comment type="caution">
    <text evidence="16">The sequence shown here is derived from an EMBL/GenBank/DDBJ whole genome shotgun (WGS) entry which is preliminary data.</text>
</comment>
<dbReference type="InterPro" id="IPR009003">
    <property type="entry name" value="Peptidase_S1_PA"/>
</dbReference>
<gene>
    <name evidence="16" type="ORF">HHUSO_G26559</name>
</gene>
<evidence type="ECO:0000256" key="7">
    <source>
        <dbReference type="ARBA" id="ARBA00022801"/>
    </source>
</evidence>
<feature type="domain" description="Peptidase S1" evidence="14">
    <location>
        <begin position="452"/>
        <end position="684"/>
    </location>
</feature>
<evidence type="ECO:0000256" key="4">
    <source>
        <dbReference type="ARBA" id="ARBA00022696"/>
    </source>
</evidence>
<dbReference type="Pfam" id="PF14295">
    <property type="entry name" value="PAN_4"/>
    <property type="match status" value="2"/>
</dbReference>
<keyword evidence="4" id="KW-0356">Hemostasis</keyword>
<dbReference type="InterPro" id="IPR043504">
    <property type="entry name" value="Peptidase_S1_PA_chymotrypsin"/>
</dbReference>
<dbReference type="PROSITE" id="PS00495">
    <property type="entry name" value="APPLE"/>
    <property type="match status" value="1"/>
</dbReference>
<evidence type="ECO:0000256" key="10">
    <source>
        <dbReference type="ARBA" id="ARBA00023145"/>
    </source>
</evidence>
<keyword evidence="2" id="KW-0964">Secreted</keyword>
<keyword evidence="8 13" id="KW-0720">Serine protease</keyword>
<dbReference type="PRINTS" id="PR00722">
    <property type="entry name" value="CHYMOTRYPSIN"/>
</dbReference>
<keyword evidence="9" id="KW-0094">Blood coagulation</keyword>
<organism evidence="16 17">
    <name type="scientific">Huso huso</name>
    <name type="common">Beluga</name>
    <name type="synonym">Acipenser huso</name>
    <dbReference type="NCBI Taxonomy" id="61971"/>
    <lineage>
        <taxon>Eukaryota</taxon>
        <taxon>Metazoa</taxon>
        <taxon>Chordata</taxon>
        <taxon>Craniata</taxon>
        <taxon>Vertebrata</taxon>
        <taxon>Euteleostomi</taxon>
        <taxon>Actinopterygii</taxon>
        <taxon>Chondrostei</taxon>
        <taxon>Acipenseriformes</taxon>
        <taxon>Acipenseridae</taxon>
        <taxon>Huso</taxon>
    </lineage>
</organism>
<dbReference type="PROSITE" id="PS50240">
    <property type="entry name" value="TRYPSIN_DOM"/>
    <property type="match status" value="1"/>
</dbReference>
<dbReference type="PROSITE" id="PS00134">
    <property type="entry name" value="TRYPSIN_HIS"/>
    <property type="match status" value="1"/>
</dbReference>
<reference evidence="16 17" key="1">
    <citation type="submission" date="2021-05" db="EMBL/GenBank/DDBJ databases">
        <authorList>
            <person name="Zahm M."/>
            <person name="Klopp C."/>
            <person name="Cabau C."/>
            <person name="Kuhl H."/>
            <person name="Suciu R."/>
            <person name="Ciorpac M."/>
            <person name="Holostenco D."/>
            <person name="Gessner J."/>
            <person name="Wuertz S."/>
            <person name="Hohne C."/>
            <person name="Stock M."/>
            <person name="Gislard M."/>
            <person name="Lluch J."/>
            <person name="Milhes M."/>
            <person name="Lampietro C."/>
            <person name="Lopez Roques C."/>
            <person name="Donnadieu C."/>
            <person name="Du K."/>
            <person name="Schartl M."/>
            <person name="Guiguen Y."/>
        </authorList>
    </citation>
    <scope>NUCLEOTIDE SEQUENCE [LARGE SCALE GENOMIC DNA]</scope>
    <source>
        <strain evidence="16">Hh-F2</strain>
        <tissue evidence="16">Blood</tissue>
    </source>
</reference>
<dbReference type="PROSITE" id="PS50948">
    <property type="entry name" value="PAN"/>
    <property type="match status" value="4"/>
</dbReference>
<comment type="subcellular location">
    <subcellularLocation>
        <location evidence="1">Secreted</location>
    </subcellularLocation>
</comment>
<evidence type="ECO:0000256" key="8">
    <source>
        <dbReference type="ARBA" id="ARBA00022825"/>
    </source>
</evidence>
<dbReference type="SUPFAM" id="SSF57414">
    <property type="entry name" value="Hairpin loop containing domain-like"/>
    <property type="match status" value="1"/>
</dbReference>
<dbReference type="Gene3D" id="2.40.10.10">
    <property type="entry name" value="Trypsin-like serine proteases"/>
    <property type="match status" value="1"/>
</dbReference>
<keyword evidence="6" id="KW-0677">Repeat</keyword>
<feature type="domain" description="Apple" evidence="15">
    <location>
        <begin position="171"/>
        <end position="257"/>
    </location>
</feature>
<dbReference type="SMART" id="SM00223">
    <property type="entry name" value="APPLE"/>
    <property type="match status" value="4"/>
</dbReference>
<evidence type="ECO:0000256" key="13">
    <source>
        <dbReference type="RuleBase" id="RU363034"/>
    </source>
</evidence>
<evidence type="ECO:0000256" key="3">
    <source>
        <dbReference type="ARBA" id="ARBA00022670"/>
    </source>
</evidence>
<dbReference type="InterPro" id="IPR001254">
    <property type="entry name" value="Trypsin_dom"/>
</dbReference>
<evidence type="ECO:0000259" key="15">
    <source>
        <dbReference type="PROSITE" id="PS50948"/>
    </source>
</evidence>
<dbReference type="InterPro" id="IPR003609">
    <property type="entry name" value="Pan_app"/>
</dbReference>
<dbReference type="SMART" id="SM00020">
    <property type="entry name" value="Tryp_SPc"/>
    <property type="match status" value="1"/>
</dbReference>
<dbReference type="PANTHER" id="PTHR24252">
    <property type="entry name" value="ACROSIN-RELATED"/>
    <property type="match status" value="1"/>
</dbReference>
<evidence type="ECO:0000256" key="1">
    <source>
        <dbReference type="ARBA" id="ARBA00004613"/>
    </source>
</evidence>
<evidence type="ECO:0000256" key="5">
    <source>
        <dbReference type="ARBA" id="ARBA00022729"/>
    </source>
</evidence>
<dbReference type="SUPFAM" id="SSF50494">
    <property type="entry name" value="Trypsin-like serine proteases"/>
    <property type="match status" value="1"/>
</dbReference>
<evidence type="ECO:0000313" key="16">
    <source>
        <dbReference type="EMBL" id="KAK6474335.1"/>
    </source>
</evidence>
<dbReference type="PROSITE" id="PS00135">
    <property type="entry name" value="TRYPSIN_SER"/>
    <property type="match status" value="1"/>
</dbReference>
<dbReference type="Gene3D" id="3.50.4.10">
    <property type="entry name" value="Hepatocyte Growth Factor"/>
    <property type="match status" value="4"/>
</dbReference>
<accession>A0ABR0YP39</accession>
<dbReference type="InterPro" id="IPR000177">
    <property type="entry name" value="Apple"/>
</dbReference>
<feature type="domain" description="Apple" evidence="15">
    <location>
        <begin position="266"/>
        <end position="340"/>
    </location>
</feature>
<keyword evidence="17" id="KW-1185">Reference proteome</keyword>
<dbReference type="InterPro" id="IPR001314">
    <property type="entry name" value="Peptidase_S1A"/>
</dbReference>
<dbReference type="InterPro" id="IPR033116">
    <property type="entry name" value="TRYPSIN_SER"/>
</dbReference>
<dbReference type="PRINTS" id="PR00005">
    <property type="entry name" value="APPLEDOMAIN"/>
</dbReference>
<evidence type="ECO:0000259" key="14">
    <source>
        <dbReference type="PROSITE" id="PS50240"/>
    </source>
</evidence>
<proteinExistence type="predicted"/>
<dbReference type="CDD" id="cd00190">
    <property type="entry name" value="Tryp_SPc"/>
    <property type="match status" value="1"/>
</dbReference>
<evidence type="ECO:0000256" key="12">
    <source>
        <dbReference type="ARBA" id="ARBA00023180"/>
    </source>
</evidence>
<evidence type="ECO:0000256" key="9">
    <source>
        <dbReference type="ARBA" id="ARBA00023084"/>
    </source>
</evidence>
<keyword evidence="3 13" id="KW-0645">Protease</keyword>
<protein>
    <submittedName>
        <fullName evidence="16">Coagulation factor XI-like</fullName>
    </submittedName>
</protein>
<keyword evidence="11" id="KW-1015">Disulfide bond</keyword>
<feature type="domain" description="Apple" evidence="15">
    <location>
        <begin position="346"/>
        <end position="430"/>
    </location>
</feature>
<dbReference type="PANTHER" id="PTHR24252:SF7">
    <property type="entry name" value="HYALIN"/>
    <property type="match status" value="1"/>
</dbReference>
<keyword evidence="5" id="KW-0732">Signal</keyword>
<dbReference type="Proteomes" id="UP001369086">
    <property type="component" value="Unassembled WGS sequence"/>
</dbReference>
<dbReference type="EMBL" id="JAHFZB010000026">
    <property type="protein sequence ID" value="KAK6474335.1"/>
    <property type="molecule type" value="Genomic_DNA"/>
</dbReference>
<evidence type="ECO:0000256" key="2">
    <source>
        <dbReference type="ARBA" id="ARBA00022525"/>
    </source>
</evidence>
<evidence type="ECO:0000313" key="17">
    <source>
        <dbReference type="Proteomes" id="UP001369086"/>
    </source>
</evidence>
<feature type="domain" description="Apple" evidence="15">
    <location>
        <begin position="81"/>
        <end position="164"/>
    </location>
</feature>
<evidence type="ECO:0000256" key="11">
    <source>
        <dbReference type="ARBA" id="ARBA00023157"/>
    </source>
</evidence>
<dbReference type="Pfam" id="PF00089">
    <property type="entry name" value="Trypsin"/>
    <property type="match status" value="1"/>
</dbReference>
<dbReference type="InterPro" id="IPR018114">
    <property type="entry name" value="TRYPSIN_HIS"/>
</dbReference>
<evidence type="ECO:0000256" key="6">
    <source>
        <dbReference type="ARBA" id="ARBA00022737"/>
    </source>
</evidence>